<evidence type="ECO:0000313" key="1">
    <source>
        <dbReference type="EMBL" id="RJQ89299.1"/>
    </source>
</evidence>
<keyword evidence="2" id="KW-1185">Reference proteome</keyword>
<comment type="caution">
    <text evidence="1">The sequence shown here is derived from an EMBL/GenBank/DDBJ whole genome shotgun (WGS) entry which is preliminary data.</text>
</comment>
<accession>A0A419I9R2</accession>
<gene>
    <name evidence="1" type="ORF">D5S19_04865</name>
</gene>
<reference evidence="1 2" key="1">
    <citation type="submission" date="2018-09" db="EMBL/GenBank/DDBJ databases">
        <title>YIM PH 21725 draft genome.</title>
        <authorList>
            <person name="Miao C."/>
        </authorList>
    </citation>
    <scope>NUCLEOTIDE SEQUENCE [LARGE SCALE GENOMIC DNA]</scope>
    <source>
        <strain evidence="2">YIM PH21725</strain>
    </source>
</reference>
<dbReference type="AlphaFoldDB" id="A0A419I9R2"/>
<dbReference type="Proteomes" id="UP000285112">
    <property type="component" value="Unassembled WGS sequence"/>
</dbReference>
<name>A0A419I9R2_9PSEU</name>
<protein>
    <submittedName>
        <fullName evidence="1">Uncharacterized protein</fullName>
    </submittedName>
</protein>
<evidence type="ECO:0000313" key="2">
    <source>
        <dbReference type="Proteomes" id="UP000285112"/>
    </source>
</evidence>
<dbReference type="EMBL" id="QZFV01000060">
    <property type="protein sequence ID" value="RJQ89299.1"/>
    <property type="molecule type" value="Genomic_DNA"/>
</dbReference>
<organism evidence="1 2">
    <name type="scientific">Amycolatopsis panacis</name>
    <dbReference type="NCBI Taxonomy" id="2340917"/>
    <lineage>
        <taxon>Bacteria</taxon>
        <taxon>Bacillati</taxon>
        <taxon>Actinomycetota</taxon>
        <taxon>Actinomycetes</taxon>
        <taxon>Pseudonocardiales</taxon>
        <taxon>Pseudonocardiaceae</taxon>
        <taxon>Amycolatopsis</taxon>
    </lineage>
</organism>
<proteinExistence type="predicted"/>
<sequence>MLIGATLNLSHSHAVHSLMPRPDDAGNTELDEDTITFVTATYGGAAHEQFLDEQLDLVIRGAKPGDDAE</sequence>